<dbReference type="AlphaFoldDB" id="A0A225DJE6"/>
<protein>
    <submittedName>
        <fullName evidence="3">Putative serine proteinase, subtilase family</fullName>
    </submittedName>
</protein>
<proteinExistence type="predicted"/>
<dbReference type="OrthoDB" id="275579at2"/>
<feature type="domain" description="Peptidase C-terminal archaeal/bacterial" evidence="2">
    <location>
        <begin position="182"/>
        <end position="251"/>
    </location>
</feature>
<keyword evidence="4" id="KW-1185">Reference proteome</keyword>
<organism evidence="3 4">
    <name type="scientific">Fimbriiglobus ruber</name>
    <dbReference type="NCBI Taxonomy" id="1908690"/>
    <lineage>
        <taxon>Bacteria</taxon>
        <taxon>Pseudomonadati</taxon>
        <taxon>Planctomycetota</taxon>
        <taxon>Planctomycetia</taxon>
        <taxon>Gemmatales</taxon>
        <taxon>Gemmataceae</taxon>
        <taxon>Fimbriiglobus</taxon>
    </lineage>
</organism>
<evidence type="ECO:0000313" key="3">
    <source>
        <dbReference type="EMBL" id="OWK36515.1"/>
    </source>
</evidence>
<dbReference type="SUPFAM" id="SSF89260">
    <property type="entry name" value="Collagen-binding domain"/>
    <property type="match status" value="1"/>
</dbReference>
<name>A0A225DJE6_9BACT</name>
<comment type="caution">
    <text evidence="3">The sequence shown here is derived from an EMBL/GenBank/DDBJ whole genome shotgun (WGS) entry which is preliminary data.</text>
</comment>
<evidence type="ECO:0000256" key="1">
    <source>
        <dbReference type="SAM" id="SignalP"/>
    </source>
</evidence>
<feature type="chain" id="PRO_5012058852" evidence="1">
    <location>
        <begin position="18"/>
        <end position="270"/>
    </location>
</feature>
<reference evidence="4" key="1">
    <citation type="submission" date="2017-06" db="EMBL/GenBank/DDBJ databases">
        <title>Genome analysis of Fimbriiglobus ruber SP5, the first member of the order Planctomycetales with confirmed chitinolytic capability.</title>
        <authorList>
            <person name="Ravin N.V."/>
            <person name="Rakitin A.L."/>
            <person name="Ivanova A.A."/>
            <person name="Beletsky A.V."/>
            <person name="Kulichevskaya I.S."/>
            <person name="Mardanov A.V."/>
            <person name="Dedysh S.N."/>
        </authorList>
    </citation>
    <scope>NUCLEOTIDE SEQUENCE [LARGE SCALE GENOMIC DNA]</scope>
    <source>
        <strain evidence="4">SP5</strain>
    </source>
</reference>
<evidence type="ECO:0000259" key="2">
    <source>
        <dbReference type="Pfam" id="PF04151"/>
    </source>
</evidence>
<dbReference type="RefSeq" id="WP_088259500.1">
    <property type="nucleotide sequence ID" value="NZ_NIDE01000017.1"/>
</dbReference>
<keyword evidence="1" id="KW-0732">Signal</keyword>
<dbReference type="Gene3D" id="2.60.120.380">
    <property type="match status" value="1"/>
</dbReference>
<dbReference type="InterPro" id="IPR007280">
    <property type="entry name" value="Peptidase_C_arc/bac"/>
</dbReference>
<evidence type="ECO:0000313" key="4">
    <source>
        <dbReference type="Proteomes" id="UP000214646"/>
    </source>
</evidence>
<dbReference type="Pfam" id="PF04151">
    <property type="entry name" value="PPC"/>
    <property type="match status" value="1"/>
</dbReference>
<gene>
    <name evidence="3" type="ORF">FRUB_09078</name>
</gene>
<feature type="signal peptide" evidence="1">
    <location>
        <begin position="1"/>
        <end position="17"/>
    </location>
</feature>
<sequence length="270" mass="28945">MYRALLMSLVVALPLLAVDPPKKADPKDSPRVLYPIPLAAAPGQKTKIILRGFKLDTVTEVKAGDDKVKVKLVGKPKPAGGPTNFPAERIGDSECEIELDVPKDFPAGHLELTAVSSGGSSPYGFVTDALTAASRGRSSAPYKFVIDAGPRTVEKEPNDSFAKAQEITVPTTVDAAIGQVRDVDVFRFVGKAGDKVRFEVQASRLGSPVDALITLYDADRRIIDACDDVDGDPDPILTVTLPKNGVYYLSVIEAHDFGGGQFPYRLHVTK</sequence>
<accession>A0A225DJE6</accession>
<dbReference type="Proteomes" id="UP000214646">
    <property type="component" value="Unassembled WGS sequence"/>
</dbReference>
<dbReference type="EMBL" id="NIDE01000017">
    <property type="protein sequence ID" value="OWK36515.1"/>
    <property type="molecule type" value="Genomic_DNA"/>
</dbReference>